<organism evidence="1 2">
    <name type="scientific">Planktothrix serta PCC 8927</name>
    <dbReference type="NCBI Taxonomy" id="671068"/>
    <lineage>
        <taxon>Bacteria</taxon>
        <taxon>Bacillati</taxon>
        <taxon>Cyanobacteriota</taxon>
        <taxon>Cyanophyceae</taxon>
        <taxon>Oscillatoriophycideae</taxon>
        <taxon>Oscillatoriales</taxon>
        <taxon>Microcoleaceae</taxon>
        <taxon>Planktothrix</taxon>
    </lineage>
</organism>
<keyword evidence="2" id="KW-1185">Reference proteome</keyword>
<comment type="caution">
    <text evidence="1">The sequence shown here is derived from an EMBL/GenBank/DDBJ whole genome shotgun (WGS) entry which is preliminary data.</text>
</comment>
<dbReference type="AlphaFoldDB" id="A0A7Z9BPD1"/>
<accession>A0A7Z9BPD1</accession>
<gene>
    <name evidence="1" type="ORF">PL8927_270276</name>
</gene>
<proteinExistence type="predicted"/>
<reference evidence="1" key="1">
    <citation type="submission" date="2019-10" db="EMBL/GenBank/DDBJ databases">
        <authorList>
            <consortium name="Genoscope - CEA"/>
            <person name="William W."/>
        </authorList>
    </citation>
    <scope>NUCLEOTIDE SEQUENCE [LARGE SCALE GENOMIC DNA]</scope>
    <source>
        <strain evidence="1">BBR_PRJEB10992</strain>
    </source>
</reference>
<evidence type="ECO:0000313" key="2">
    <source>
        <dbReference type="Proteomes" id="UP000184550"/>
    </source>
</evidence>
<sequence length="52" mass="5587">MGHHHNLTVIPITNNKERAKKIPHDGAGIPGIFKILTQLNPPASAINAPTKN</sequence>
<dbReference type="Proteomes" id="UP000184550">
    <property type="component" value="Unassembled WGS sequence"/>
</dbReference>
<dbReference type="EMBL" id="CZCU02000099">
    <property type="protein sequence ID" value="VXD14139.1"/>
    <property type="molecule type" value="Genomic_DNA"/>
</dbReference>
<evidence type="ECO:0000313" key="1">
    <source>
        <dbReference type="EMBL" id="VXD14139.1"/>
    </source>
</evidence>
<name>A0A7Z9BPD1_9CYAN</name>
<protein>
    <submittedName>
        <fullName evidence="1">Uncharacterized protein</fullName>
    </submittedName>
</protein>